<dbReference type="AlphaFoldDB" id="A9TZZ0"/>
<sequence>MASLGGQLCSGIHSLSCQGRANTKLHPIVVKSRKCEVARASYDAQVQTSRREAITRLAIASGAALLSLVAATDAAHAAAGEIETAEEAASNPLIQKLLETSRANKAVNDAARLEDYYRRNFTEYFQFVEGSVRNKKELTPAEKAIVEWLAKNK</sequence>
<evidence type="ECO:0000313" key="3">
    <source>
        <dbReference type="Proteomes" id="UP000006727"/>
    </source>
</evidence>
<reference evidence="1 3" key="2">
    <citation type="journal article" date="2018" name="Plant J.">
        <title>The Physcomitrella patens chromosome-scale assembly reveals moss genome structure and evolution.</title>
        <authorList>
            <person name="Lang D."/>
            <person name="Ullrich K.K."/>
            <person name="Murat F."/>
            <person name="Fuchs J."/>
            <person name="Jenkins J."/>
            <person name="Haas F.B."/>
            <person name="Piednoel M."/>
            <person name="Gundlach H."/>
            <person name="Van Bel M."/>
            <person name="Meyberg R."/>
            <person name="Vives C."/>
            <person name="Morata J."/>
            <person name="Symeonidi A."/>
            <person name="Hiss M."/>
            <person name="Muchero W."/>
            <person name="Kamisugi Y."/>
            <person name="Saleh O."/>
            <person name="Blanc G."/>
            <person name="Decker E.L."/>
            <person name="van Gessel N."/>
            <person name="Grimwood J."/>
            <person name="Hayes R.D."/>
            <person name="Graham S.W."/>
            <person name="Gunter L.E."/>
            <person name="McDaniel S.F."/>
            <person name="Hoernstein S.N.W."/>
            <person name="Larsson A."/>
            <person name="Li F.W."/>
            <person name="Perroud P.F."/>
            <person name="Phillips J."/>
            <person name="Ranjan P."/>
            <person name="Rokshar D.S."/>
            <person name="Rothfels C.J."/>
            <person name="Schneider L."/>
            <person name="Shu S."/>
            <person name="Stevenson D.W."/>
            <person name="Thummler F."/>
            <person name="Tillich M."/>
            <person name="Villarreal Aguilar J.C."/>
            <person name="Widiez T."/>
            <person name="Wong G.K."/>
            <person name="Wymore A."/>
            <person name="Zhang Y."/>
            <person name="Zimmer A.D."/>
            <person name="Quatrano R.S."/>
            <person name="Mayer K.F.X."/>
            <person name="Goodstein D."/>
            <person name="Casacuberta J.M."/>
            <person name="Vandepoele K."/>
            <person name="Reski R."/>
            <person name="Cuming A.C."/>
            <person name="Tuskan G.A."/>
            <person name="Maumus F."/>
            <person name="Salse J."/>
            <person name="Schmutz J."/>
            <person name="Rensing S.A."/>
        </authorList>
    </citation>
    <scope>NUCLEOTIDE SEQUENCE [LARGE SCALE GENOMIC DNA]</scope>
    <source>
        <strain evidence="2 3">cv. Gransden 2004</strain>
    </source>
</reference>
<proteinExistence type="predicted"/>
<dbReference type="PaxDb" id="3218-PP1S392_44V6.1"/>
<dbReference type="EnsemblPlants" id="Pp3c17_8360V3.1">
    <property type="protein sequence ID" value="Pp3c17_8360V3.1"/>
    <property type="gene ID" value="Pp3c17_8360"/>
</dbReference>
<gene>
    <name evidence="2" type="primary">LOC112294821</name>
    <name evidence="1" type="ORF">PHYPA_021805</name>
</gene>
<dbReference type="Gramene" id="Pp3c17_8360V3.2">
    <property type="protein sequence ID" value="Pp3c17_8360V3.2"/>
    <property type="gene ID" value="Pp3c17_8360"/>
</dbReference>
<dbReference type="PANTHER" id="PTHR36327">
    <property type="entry name" value="UNNAMED PRODUCT"/>
    <property type="match status" value="1"/>
</dbReference>
<dbReference type="EnsemblPlants" id="Pp3c17_8360V3.3">
    <property type="protein sequence ID" value="Pp3c17_8360V3.3"/>
    <property type="gene ID" value="Pp3c17_8360"/>
</dbReference>
<dbReference type="EnsemblPlants" id="Pp3c17_8360V3.2">
    <property type="protein sequence ID" value="Pp3c17_8360V3.2"/>
    <property type="gene ID" value="Pp3c17_8360"/>
</dbReference>
<organism evidence="1">
    <name type="scientific">Physcomitrium patens</name>
    <name type="common">Spreading-leaved earth moss</name>
    <name type="synonym">Physcomitrella patens</name>
    <dbReference type="NCBI Taxonomy" id="3218"/>
    <lineage>
        <taxon>Eukaryota</taxon>
        <taxon>Viridiplantae</taxon>
        <taxon>Streptophyta</taxon>
        <taxon>Embryophyta</taxon>
        <taxon>Bryophyta</taxon>
        <taxon>Bryophytina</taxon>
        <taxon>Bryopsida</taxon>
        <taxon>Funariidae</taxon>
        <taxon>Funariales</taxon>
        <taxon>Funariaceae</taxon>
        <taxon>Physcomitrium</taxon>
    </lineage>
</organism>
<reference evidence="2" key="3">
    <citation type="submission" date="2020-12" db="UniProtKB">
        <authorList>
            <consortium name="EnsemblPlants"/>
        </authorList>
    </citation>
    <scope>IDENTIFICATION</scope>
</reference>
<dbReference type="Proteomes" id="UP000006727">
    <property type="component" value="Chromosome 17"/>
</dbReference>
<dbReference type="HOGENOM" id="CLU_1716332_0_0_1"/>
<evidence type="ECO:0000313" key="1">
    <source>
        <dbReference type="EMBL" id="PNR35955.1"/>
    </source>
</evidence>
<dbReference type="eggNOG" id="ENOG502S2B6">
    <property type="taxonomic scope" value="Eukaryota"/>
</dbReference>
<dbReference type="RefSeq" id="XP_024401471.1">
    <property type="nucleotide sequence ID" value="XM_024545703.2"/>
</dbReference>
<keyword evidence="3" id="KW-1185">Reference proteome</keyword>
<dbReference type="OMA" id="CQGRANT"/>
<accession>A9TZZ0</accession>
<evidence type="ECO:0000313" key="2">
    <source>
        <dbReference type="EnsemblPlants" id="Pp3c17_8360V3.1"/>
    </source>
</evidence>
<dbReference type="GeneID" id="112294821"/>
<dbReference type="PANTHER" id="PTHR36327:SF1">
    <property type="entry name" value="OS03G0731100 PROTEIN"/>
    <property type="match status" value="1"/>
</dbReference>
<dbReference type="EMBL" id="ABEU02000017">
    <property type="protein sequence ID" value="PNR35955.1"/>
    <property type="molecule type" value="Genomic_DNA"/>
</dbReference>
<protein>
    <submittedName>
        <fullName evidence="1 2">Uncharacterized protein</fullName>
    </submittedName>
</protein>
<dbReference type="OrthoDB" id="544623at2759"/>
<name>A9TZZ0_PHYPA</name>
<reference evidence="1 3" key="1">
    <citation type="journal article" date="2008" name="Science">
        <title>The Physcomitrella genome reveals evolutionary insights into the conquest of land by plants.</title>
        <authorList>
            <person name="Rensing S."/>
            <person name="Lang D."/>
            <person name="Zimmer A."/>
            <person name="Terry A."/>
            <person name="Salamov A."/>
            <person name="Shapiro H."/>
            <person name="Nishiyama T."/>
            <person name="Perroud P.-F."/>
            <person name="Lindquist E."/>
            <person name="Kamisugi Y."/>
            <person name="Tanahashi T."/>
            <person name="Sakakibara K."/>
            <person name="Fujita T."/>
            <person name="Oishi K."/>
            <person name="Shin-I T."/>
            <person name="Kuroki Y."/>
            <person name="Toyoda A."/>
            <person name="Suzuki Y."/>
            <person name="Hashimoto A."/>
            <person name="Yamaguchi K."/>
            <person name="Sugano A."/>
            <person name="Kohara Y."/>
            <person name="Fujiyama A."/>
            <person name="Anterola A."/>
            <person name="Aoki S."/>
            <person name="Ashton N."/>
            <person name="Barbazuk W.B."/>
            <person name="Barker E."/>
            <person name="Bennetzen J."/>
            <person name="Bezanilla M."/>
            <person name="Blankenship R."/>
            <person name="Cho S.H."/>
            <person name="Dutcher S."/>
            <person name="Estelle M."/>
            <person name="Fawcett J.A."/>
            <person name="Gundlach H."/>
            <person name="Hanada K."/>
            <person name="Heyl A."/>
            <person name="Hicks K.A."/>
            <person name="Hugh J."/>
            <person name="Lohr M."/>
            <person name="Mayer K."/>
            <person name="Melkozernov A."/>
            <person name="Murata T."/>
            <person name="Nelson D."/>
            <person name="Pils B."/>
            <person name="Prigge M."/>
            <person name="Reiss B."/>
            <person name="Renner T."/>
            <person name="Rombauts S."/>
            <person name="Rushton P."/>
            <person name="Sanderfoot A."/>
            <person name="Schween G."/>
            <person name="Shiu S.-H."/>
            <person name="Stueber K."/>
            <person name="Theodoulou F.L."/>
            <person name="Tu H."/>
            <person name="Van de Peer Y."/>
            <person name="Verrier P.J."/>
            <person name="Waters E."/>
            <person name="Wood A."/>
            <person name="Yang L."/>
            <person name="Cove D."/>
            <person name="Cuming A."/>
            <person name="Hasebe M."/>
            <person name="Lucas S."/>
            <person name="Mishler D.B."/>
            <person name="Reski R."/>
            <person name="Grigoriev I."/>
            <person name="Quatrano R.S."/>
            <person name="Boore J.L."/>
        </authorList>
    </citation>
    <scope>NUCLEOTIDE SEQUENCE [LARGE SCALE GENOMIC DNA]</scope>
    <source>
        <strain evidence="2 3">cv. Gransden 2004</strain>
    </source>
</reference>
<dbReference type="Gramene" id="Pp3c17_8360V3.1">
    <property type="protein sequence ID" value="Pp3c17_8360V3.1"/>
    <property type="gene ID" value="Pp3c17_8360"/>
</dbReference>
<dbReference type="Gramene" id="Pp3c17_8360V3.3">
    <property type="protein sequence ID" value="Pp3c17_8360V3.3"/>
    <property type="gene ID" value="Pp3c17_8360"/>
</dbReference>